<dbReference type="EMBL" id="VIXA01000002">
    <property type="protein sequence ID" value="TWG22948.1"/>
    <property type="molecule type" value="Genomic_DNA"/>
</dbReference>
<evidence type="ECO:0000313" key="3">
    <source>
        <dbReference type="Proteomes" id="UP000319927"/>
    </source>
</evidence>
<feature type="compositionally biased region" description="Basic residues" evidence="1">
    <location>
        <begin position="299"/>
        <end position="315"/>
    </location>
</feature>
<feature type="compositionally biased region" description="Low complexity" evidence="1">
    <location>
        <begin position="133"/>
        <end position="150"/>
    </location>
</feature>
<feature type="region of interest" description="Disordered" evidence="1">
    <location>
        <begin position="1"/>
        <end position="317"/>
    </location>
</feature>
<feature type="compositionally biased region" description="Basic and acidic residues" evidence="1">
    <location>
        <begin position="200"/>
        <end position="225"/>
    </location>
</feature>
<dbReference type="Pfam" id="PF12846">
    <property type="entry name" value="AAA_10"/>
    <property type="match status" value="1"/>
</dbReference>
<dbReference type="OrthoDB" id="3885223at2"/>
<dbReference type="AlphaFoldDB" id="A0A561WGI5"/>
<feature type="compositionally biased region" description="Acidic residues" evidence="1">
    <location>
        <begin position="27"/>
        <end position="37"/>
    </location>
</feature>
<feature type="compositionally biased region" description="Acidic residues" evidence="1">
    <location>
        <begin position="235"/>
        <end position="245"/>
    </location>
</feature>
<dbReference type="Proteomes" id="UP000319927">
    <property type="component" value="Unassembled WGS sequence"/>
</dbReference>
<dbReference type="RefSeq" id="WP_154941363.1">
    <property type="nucleotide sequence ID" value="NZ_VIXA01000002.1"/>
</dbReference>
<feature type="compositionally biased region" description="Pro residues" evidence="1">
    <location>
        <begin position="117"/>
        <end position="132"/>
    </location>
</feature>
<feature type="compositionally biased region" description="Basic and acidic residues" evidence="1">
    <location>
        <begin position="256"/>
        <end position="277"/>
    </location>
</feature>
<accession>A0A561WGI5</accession>
<keyword evidence="3" id="KW-1185">Reference proteome</keyword>
<gene>
    <name evidence="2" type="ORF">FHX75_121492</name>
</gene>
<feature type="compositionally biased region" description="Pro residues" evidence="1">
    <location>
        <begin position="94"/>
        <end position="106"/>
    </location>
</feature>
<reference evidence="2 3" key="1">
    <citation type="submission" date="2019-06" db="EMBL/GenBank/DDBJ databases">
        <title>Sequencing the genomes of 1000 actinobacteria strains.</title>
        <authorList>
            <person name="Klenk H.-P."/>
        </authorList>
    </citation>
    <scope>NUCLEOTIDE SEQUENCE [LARGE SCALE GENOMIC DNA]</scope>
    <source>
        <strain evidence="2 3">DSM 102131</strain>
    </source>
</reference>
<protein>
    <submittedName>
        <fullName evidence="2">AAA domain-containing protein</fullName>
    </submittedName>
</protein>
<evidence type="ECO:0000313" key="2">
    <source>
        <dbReference type="EMBL" id="TWG22948.1"/>
    </source>
</evidence>
<comment type="caution">
    <text evidence="2">The sequence shown here is derived from an EMBL/GenBank/DDBJ whole genome shotgun (WGS) entry which is preliminary data.</text>
</comment>
<dbReference type="SUPFAM" id="SSF52540">
    <property type="entry name" value="P-loop containing nucleoside triphosphate hydrolases"/>
    <property type="match status" value="1"/>
</dbReference>
<name>A0A561WGI5_9ACTN</name>
<dbReference type="InterPro" id="IPR027417">
    <property type="entry name" value="P-loop_NTPase"/>
</dbReference>
<proteinExistence type="predicted"/>
<organism evidence="2 3">
    <name type="scientific">Micromonospora palomenae</name>
    <dbReference type="NCBI Taxonomy" id="1461247"/>
    <lineage>
        <taxon>Bacteria</taxon>
        <taxon>Bacillati</taxon>
        <taxon>Actinomycetota</taxon>
        <taxon>Actinomycetes</taxon>
        <taxon>Micromonosporales</taxon>
        <taxon>Micromonosporaceae</taxon>
        <taxon>Micromonospora</taxon>
    </lineage>
</organism>
<dbReference type="Gene3D" id="3.40.50.300">
    <property type="entry name" value="P-loop containing nucleotide triphosphate hydrolases"/>
    <property type="match status" value="1"/>
</dbReference>
<evidence type="ECO:0000256" key="1">
    <source>
        <dbReference type="SAM" id="MobiDB-lite"/>
    </source>
</evidence>
<sequence length="1168" mass="127954">MSRSSTPGFPAGRHSAPHGNRARSLDYPEEEIQDEQPSDPALVTSPGQGGVGVFQPPRPANGRGVPPVEPSPPMLVGDGTDIDSPFLDLFGGPGAPPRPGPPPPVSSPRRGREHPPIPHQPAAPPASAPPQPAIAAETPAAIEAPAAGRPARTRVPHQPGDRLPVLRPPAEAEPVADRPVETPAPRLPRAVPAEPLTAREATERSRREAVERARREAAARARRETVAPVRPEPAEPTEPDWPEPEELPRSAPAGSSRREVEEPARHAITEPGRRELAEPGPQEPAERASRELAPPRQRAASRRTPAKPVRVRPPKIKFGDRDPSIDLAITEIAGHLTFTPNTVTAWYWLPEVRWAFRPDAEREALLSAISEQYAGLAGFRLHLRRTTRPFPADEWARTIDAHTAAPLPDVPGTAGWADHLVAAQRHLMSVNHAEGQTYLGVTFARRSLGDSLTERLLRTFGRGTADGERRKLGRTVEQFDEVLGAFGMRGRRVTAQELEWLLYRSVALCMAPPGTLSPVTNGRWERGDLLALTEQVERYRTPYGSTVKLVNRMTGEERHVAVLAVGRMEPLEIPERHEPWLHFHERLPWPMEISTRVDILGSGDSFRNLEHRLRMIRSQQLDYAEHGIDAPPELERLAKRALVIGDEMTTGLPVDSARAHGWHRIAVGGRTREECLERARRLIQLYSRELRISLQHPKNQDWLAREFIPGEPIANTGYVRRMPVNLLAAALPQAASTVGDRRGDLIGRTAGTCRRPVFLDLHFPMEVRERSGLAVFVAEPGGGKSTLLGALGYLAARRGVQVTLLDPSGPLARLCAMPELRPYARVLNLTGSEHGTLAPYSLIPTPLRSEFGSGAAGDREFEIAVSNARAERRMLVQDICMMLVPPQVAREASTATLFRHAVRQVPAEETSTLDDVVACLQGMDDDAGRELANLLLDTAEMPLAMLFFGRPPEGLLGADAALTVITMAGLRLPDLKIEREYWSAEEALALPMLHTAHRLAVRRCYGGSMSSRKLVGLDEAHFMEGWRSGRSFLVRLARDSRKWNLAALVASQNPKDILGLDVQNLVSTVFVGRIAEDAEIASEALRLLRVPVDDGYEATLASLSAVDATSADRLGFREFVMRDVDGRVQKVRVDVSYVEGLLAHLDTTPAGVAQVAGQLPTVLADLEA</sequence>